<dbReference type="PaxDb" id="6239-K12H6.8"/>
<dbReference type="eggNOG" id="ENOG502TJB4">
    <property type="taxonomic scope" value="Eukaryota"/>
</dbReference>
<dbReference type="EMBL" id="BX284602">
    <property type="protein sequence ID" value="CCD72968.1"/>
    <property type="molecule type" value="Genomic_DNA"/>
</dbReference>
<dbReference type="PeptideAtlas" id="Q9N5H0"/>
<gene>
    <name evidence="2" type="ORF">CELE_K12H6.8</name>
    <name evidence="2 4" type="ORF">K12H6.8</name>
</gene>
<dbReference type="KEGG" id="cel:CELE_K12H6.8"/>
<accession>Q9N5H0</accession>
<dbReference type="PhylomeDB" id="Q9N5H0"/>
<dbReference type="AlphaFoldDB" id="Q9N5H0"/>
<evidence type="ECO:0000256" key="1">
    <source>
        <dbReference type="SAM" id="SignalP"/>
    </source>
</evidence>
<dbReference type="UCSC" id="K12H6.8">
    <property type="organism name" value="c. elegans"/>
</dbReference>
<dbReference type="WormBase" id="K12H6.8">
    <property type="protein sequence ID" value="CE44825"/>
    <property type="gene ID" value="WBGene00019688"/>
</dbReference>
<name>Q9N5H0_CAEEL</name>
<keyword evidence="3" id="KW-1185">Reference proteome</keyword>
<dbReference type="Proteomes" id="UP000001940">
    <property type="component" value="Chromosome II"/>
</dbReference>
<dbReference type="InParanoid" id="Q9N5H0"/>
<organism evidence="2 3">
    <name type="scientific">Caenorhabditis elegans</name>
    <dbReference type="NCBI Taxonomy" id="6239"/>
    <lineage>
        <taxon>Eukaryota</taxon>
        <taxon>Metazoa</taxon>
        <taxon>Ecdysozoa</taxon>
        <taxon>Nematoda</taxon>
        <taxon>Chromadorea</taxon>
        <taxon>Rhabditida</taxon>
        <taxon>Rhabditina</taxon>
        <taxon>Rhabditomorpha</taxon>
        <taxon>Rhabditoidea</taxon>
        <taxon>Rhabditidae</taxon>
        <taxon>Peloderinae</taxon>
        <taxon>Caenorhabditis</taxon>
    </lineage>
</organism>
<feature type="chain" id="PRO_5004330376" evidence="1">
    <location>
        <begin position="17"/>
        <end position="131"/>
    </location>
</feature>
<reference evidence="2 3" key="1">
    <citation type="journal article" date="1998" name="Science">
        <title>Genome sequence of the nematode C. elegans: a platform for investigating biology.</title>
        <authorList>
            <consortium name="The C. elegans sequencing consortium"/>
            <person name="Sulson J.E."/>
            <person name="Waterston R."/>
        </authorList>
    </citation>
    <scope>NUCLEOTIDE SEQUENCE [LARGE SCALE GENOMIC DNA]</scope>
    <source>
        <strain evidence="2 3">Bristol N2</strain>
    </source>
</reference>
<evidence type="ECO:0000313" key="3">
    <source>
        <dbReference type="Proteomes" id="UP000001940"/>
    </source>
</evidence>
<evidence type="ECO:0007829" key="5">
    <source>
        <dbReference type="PeptideAtlas" id="Q9N5H0"/>
    </source>
</evidence>
<dbReference type="Bgee" id="WBGene00019688">
    <property type="expression patterns" value="Expressed in adult organism and 1 other cell type or tissue"/>
</dbReference>
<feature type="signal peptide" evidence="1">
    <location>
        <begin position="1"/>
        <end position="16"/>
    </location>
</feature>
<protein>
    <submittedName>
        <fullName evidence="2">DsbC domain-containing protein</fullName>
    </submittedName>
</protein>
<evidence type="ECO:0000313" key="4">
    <source>
        <dbReference type="WormBase" id="K12H6.8"/>
    </source>
</evidence>
<dbReference type="OMA" id="ICTHIMC"/>
<dbReference type="AGR" id="WB:WBGene00019688"/>
<keyword evidence="1" id="KW-0732">Signal</keyword>
<evidence type="ECO:0000313" key="2">
    <source>
        <dbReference type="EMBL" id="CCD72968.1"/>
    </source>
</evidence>
<keyword evidence="5" id="KW-1267">Proteomics identification</keyword>
<dbReference type="RefSeq" id="NP_494377.2">
    <property type="nucleotide sequence ID" value="NM_061976.2"/>
</dbReference>
<dbReference type="HOGENOM" id="CLU_120140_0_0_1"/>
<dbReference type="OrthoDB" id="5899253at2759"/>
<dbReference type="CTD" id="187346"/>
<dbReference type="GeneID" id="187346"/>
<sequence length="131" mass="14598">MRIILLLLALTAFSVASPEWKALFDIQSKLILSAYRNRAPATLYSLIPVGHDIDRYLGPNDVRRVQILSAHGSSRWARALAAITEYDGFAPKFNYALLDLTQSPTSPTGYTMSKGFICTHIMCEGEWPPPQ</sequence>
<dbReference type="STRING" id="6239.K12H6.8.1"/>
<proteinExistence type="evidence at protein level"/>